<dbReference type="GO" id="GO:0046872">
    <property type="term" value="F:metal ion binding"/>
    <property type="evidence" value="ECO:0007669"/>
    <property type="project" value="UniProtKB-KW"/>
</dbReference>
<evidence type="ECO:0000256" key="5">
    <source>
        <dbReference type="ARBA" id="ARBA00023002"/>
    </source>
</evidence>
<gene>
    <name evidence="9" type="ORF">DOTSEDRAFT_36581</name>
</gene>
<accession>N1PL05</accession>
<evidence type="ECO:0000259" key="8">
    <source>
        <dbReference type="PROSITE" id="PS51405"/>
    </source>
</evidence>
<dbReference type="InterPro" id="IPR036851">
    <property type="entry name" value="Chloroperoxidase-like_sf"/>
</dbReference>
<name>N1PL05_DOTSN</name>
<dbReference type="Pfam" id="PF01328">
    <property type="entry name" value="Peroxidase_2"/>
    <property type="match status" value="1"/>
</dbReference>
<evidence type="ECO:0000256" key="1">
    <source>
        <dbReference type="ARBA" id="ARBA00001970"/>
    </source>
</evidence>
<evidence type="ECO:0000256" key="2">
    <source>
        <dbReference type="ARBA" id="ARBA00022559"/>
    </source>
</evidence>
<dbReference type="Gene3D" id="1.10.489.10">
    <property type="entry name" value="Chloroperoxidase-like"/>
    <property type="match status" value="1"/>
</dbReference>
<protein>
    <recommendedName>
        <fullName evidence="8">Heme haloperoxidase family profile domain-containing protein</fullName>
    </recommendedName>
</protein>
<dbReference type="STRING" id="675120.N1PL05"/>
<organism evidence="9 10">
    <name type="scientific">Dothistroma septosporum (strain NZE10 / CBS 128990)</name>
    <name type="common">Red band needle blight fungus</name>
    <name type="synonym">Mycosphaerella pini</name>
    <dbReference type="NCBI Taxonomy" id="675120"/>
    <lineage>
        <taxon>Eukaryota</taxon>
        <taxon>Fungi</taxon>
        <taxon>Dikarya</taxon>
        <taxon>Ascomycota</taxon>
        <taxon>Pezizomycotina</taxon>
        <taxon>Dothideomycetes</taxon>
        <taxon>Dothideomycetidae</taxon>
        <taxon>Mycosphaerellales</taxon>
        <taxon>Mycosphaerellaceae</taxon>
        <taxon>Dothistroma</taxon>
    </lineage>
</organism>
<sequence>MHEEYPYTPRKAIAVYANPPDIGVYSLLHSTGLTSLLSFITMHLSFINLIRGVLSPSQAPTKTLSTGDVDHQYIRGDITNRSPCPGLNALANQGYLQVYSVLPRDGKGLTISQVEQACMIGLHQSKALATAIARPLKEIVRSNGTFDLIDLRRHNVIEHDASLTRLDARQGDNYTFQPAMLEAMLRDAHPGPVTVQTLAKSYNRRRRERKADGGIALPLNLWYVNVIQTVSFINTADTGGKVPEDVMRTFYEDERIPDVVALNQETRTLTRLLTYAVKLMFFIVVGS</sequence>
<dbReference type="Proteomes" id="UP000016933">
    <property type="component" value="Unassembled WGS sequence"/>
</dbReference>
<feature type="domain" description="Heme haloperoxidase family profile" evidence="8">
    <location>
        <begin position="69"/>
        <end position="278"/>
    </location>
</feature>
<evidence type="ECO:0000256" key="3">
    <source>
        <dbReference type="ARBA" id="ARBA00022617"/>
    </source>
</evidence>
<comment type="cofactor">
    <cofactor evidence="1">
        <name>heme b</name>
        <dbReference type="ChEBI" id="CHEBI:60344"/>
    </cofactor>
</comment>
<dbReference type="GO" id="GO:0004601">
    <property type="term" value="F:peroxidase activity"/>
    <property type="evidence" value="ECO:0007669"/>
    <property type="project" value="UniProtKB-KW"/>
</dbReference>
<reference evidence="9 10" key="2">
    <citation type="journal article" date="2012" name="PLoS Pathog.">
        <title>Diverse lifestyles and strategies of plant pathogenesis encoded in the genomes of eighteen Dothideomycetes fungi.</title>
        <authorList>
            <person name="Ohm R.A."/>
            <person name="Feau N."/>
            <person name="Henrissat B."/>
            <person name="Schoch C.L."/>
            <person name="Horwitz B.A."/>
            <person name="Barry K.W."/>
            <person name="Condon B.J."/>
            <person name="Copeland A.C."/>
            <person name="Dhillon B."/>
            <person name="Glaser F."/>
            <person name="Hesse C.N."/>
            <person name="Kosti I."/>
            <person name="LaButti K."/>
            <person name="Lindquist E.A."/>
            <person name="Lucas S."/>
            <person name="Salamov A.A."/>
            <person name="Bradshaw R.E."/>
            <person name="Ciuffetti L."/>
            <person name="Hamelin R.C."/>
            <person name="Kema G.H.J."/>
            <person name="Lawrence C."/>
            <person name="Scott J.A."/>
            <person name="Spatafora J.W."/>
            <person name="Turgeon B.G."/>
            <person name="de Wit P.J.G.M."/>
            <person name="Zhong S."/>
            <person name="Goodwin S.B."/>
            <person name="Grigoriev I.V."/>
        </authorList>
    </citation>
    <scope>NUCLEOTIDE SEQUENCE [LARGE SCALE GENOMIC DNA]</scope>
    <source>
        <strain evidence="10">NZE10 / CBS 128990</strain>
    </source>
</reference>
<evidence type="ECO:0000313" key="9">
    <source>
        <dbReference type="EMBL" id="EME42789.1"/>
    </source>
</evidence>
<keyword evidence="6" id="KW-0408">Iron</keyword>
<dbReference type="AlphaFoldDB" id="N1PL05"/>
<evidence type="ECO:0000256" key="7">
    <source>
        <dbReference type="ARBA" id="ARBA00025795"/>
    </source>
</evidence>
<keyword evidence="3" id="KW-0349">Heme</keyword>
<keyword evidence="5" id="KW-0560">Oxidoreductase</keyword>
<dbReference type="OrthoDB" id="407298at2759"/>
<keyword evidence="10" id="KW-1185">Reference proteome</keyword>
<dbReference type="eggNOG" id="ENOG502QTVQ">
    <property type="taxonomic scope" value="Eukaryota"/>
</dbReference>
<proteinExistence type="inferred from homology"/>
<dbReference type="PANTHER" id="PTHR33577:SF18">
    <property type="entry name" value="HEME HALOPEROXIDASE FAMILY PROFILE DOMAIN-CONTAINING PROTEIN"/>
    <property type="match status" value="1"/>
</dbReference>
<dbReference type="PROSITE" id="PS51405">
    <property type="entry name" value="HEME_HALOPEROXIDASE"/>
    <property type="match status" value="1"/>
</dbReference>
<evidence type="ECO:0000313" key="10">
    <source>
        <dbReference type="Proteomes" id="UP000016933"/>
    </source>
</evidence>
<dbReference type="HOGENOM" id="CLU_050230_6_0_1"/>
<dbReference type="PANTHER" id="PTHR33577">
    <property type="entry name" value="STERIGMATOCYSTIN BIOSYNTHESIS PEROXIDASE STCC-RELATED"/>
    <property type="match status" value="1"/>
</dbReference>
<evidence type="ECO:0000256" key="4">
    <source>
        <dbReference type="ARBA" id="ARBA00022723"/>
    </source>
</evidence>
<dbReference type="EMBL" id="KB446541">
    <property type="protein sequence ID" value="EME42789.1"/>
    <property type="molecule type" value="Genomic_DNA"/>
</dbReference>
<reference evidence="10" key="1">
    <citation type="journal article" date="2012" name="PLoS Genet.">
        <title>The genomes of the fungal plant pathogens Cladosporium fulvum and Dothistroma septosporum reveal adaptation to different hosts and lifestyles but also signatures of common ancestry.</title>
        <authorList>
            <person name="de Wit P.J.G.M."/>
            <person name="van der Burgt A."/>
            <person name="Oekmen B."/>
            <person name="Stergiopoulos I."/>
            <person name="Abd-Elsalam K.A."/>
            <person name="Aerts A.L."/>
            <person name="Bahkali A.H."/>
            <person name="Beenen H.G."/>
            <person name="Chettri P."/>
            <person name="Cox M.P."/>
            <person name="Datema E."/>
            <person name="de Vries R.P."/>
            <person name="Dhillon B."/>
            <person name="Ganley A.R."/>
            <person name="Griffiths S.A."/>
            <person name="Guo Y."/>
            <person name="Hamelin R.C."/>
            <person name="Henrissat B."/>
            <person name="Kabir M.S."/>
            <person name="Jashni M.K."/>
            <person name="Kema G."/>
            <person name="Klaubauf S."/>
            <person name="Lapidus A."/>
            <person name="Levasseur A."/>
            <person name="Lindquist E."/>
            <person name="Mehrabi R."/>
            <person name="Ohm R.A."/>
            <person name="Owen T.J."/>
            <person name="Salamov A."/>
            <person name="Schwelm A."/>
            <person name="Schijlen E."/>
            <person name="Sun H."/>
            <person name="van den Burg H.A."/>
            <person name="van Ham R.C.H.J."/>
            <person name="Zhang S."/>
            <person name="Goodwin S.B."/>
            <person name="Grigoriev I.V."/>
            <person name="Collemare J."/>
            <person name="Bradshaw R.E."/>
        </authorList>
    </citation>
    <scope>NUCLEOTIDE SEQUENCE [LARGE SCALE GENOMIC DNA]</scope>
    <source>
        <strain evidence="10">NZE10 / CBS 128990</strain>
    </source>
</reference>
<keyword evidence="4" id="KW-0479">Metal-binding</keyword>
<dbReference type="SUPFAM" id="SSF47571">
    <property type="entry name" value="Cloroperoxidase"/>
    <property type="match status" value="1"/>
</dbReference>
<comment type="similarity">
    <text evidence="7">Belongs to the chloroperoxidase family.</text>
</comment>
<evidence type="ECO:0000256" key="6">
    <source>
        <dbReference type="ARBA" id="ARBA00023004"/>
    </source>
</evidence>
<dbReference type="InterPro" id="IPR000028">
    <property type="entry name" value="Chloroperoxidase"/>
</dbReference>
<keyword evidence="2" id="KW-0575">Peroxidase</keyword>
<dbReference type="OMA" id="TFQPAML"/>